<dbReference type="Gene3D" id="1.20.120.450">
    <property type="entry name" value="dinb family like domain"/>
    <property type="match status" value="1"/>
</dbReference>
<name>A0A853EV28_9MICO</name>
<dbReference type="InterPro" id="IPR017517">
    <property type="entry name" value="Maleyloyr_isom"/>
</dbReference>
<dbReference type="RefSeq" id="WP_179913936.1">
    <property type="nucleotide sequence ID" value="NZ_JACBYE010000037.1"/>
</dbReference>
<comment type="caution">
    <text evidence="3">The sequence shown here is derived from an EMBL/GenBank/DDBJ whole genome shotgun (WGS) entry which is preliminary data.</text>
</comment>
<feature type="domain" description="Mycothiol-dependent maleylpyruvate isomerase metal-binding" evidence="2">
    <location>
        <begin position="6"/>
        <end position="136"/>
    </location>
</feature>
<feature type="region of interest" description="Disordered" evidence="1">
    <location>
        <begin position="54"/>
        <end position="79"/>
    </location>
</feature>
<keyword evidence="4" id="KW-1185">Reference proteome</keyword>
<dbReference type="SUPFAM" id="SSF109854">
    <property type="entry name" value="DinB/YfiT-like putative metalloenzymes"/>
    <property type="match status" value="1"/>
</dbReference>
<dbReference type="InterPro" id="IPR034660">
    <property type="entry name" value="DinB/YfiT-like"/>
</dbReference>
<dbReference type="NCBIfam" id="TIGR03083">
    <property type="entry name" value="maleylpyruvate isomerase family mycothiol-dependent enzyme"/>
    <property type="match status" value="1"/>
</dbReference>
<dbReference type="Proteomes" id="UP000561011">
    <property type="component" value="Unassembled WGS sequence"/>
</dbReference>
<dbReference type="NCBIfam" id="TIGR03086">
    <property type="entry name" value="TIGR03086 family metal-binding protein"/>
    <property type="match status" value="1"/>
</dbReference>
<evidence type="ECO:0000259" key="2">
    <source>
        <dbReference type="Pfam" id="PF11716"/>
    </source>
</evidence>
<accession>A0A853EV28</accession>
<evidence type="ECO:0000256" key="1">
    <source>
        <dbReference type="SAM" id="MobiDB-lite"/>
    </source>
</evidence>
<dbReference type="EMBL" id="JACBYE010000037">
    <property type="protein sequence ID" value="NYS94576.1"/>
    <property type="molecule type" value="Genomic_DNA"/>
</dbReference>
<organism evidence="3 4">
    <name type="scientific">Sanguibacter inulinus</name>
    <dbReference type="NCBI Taxonomy" id="60922"/>
    <lineage>
        <taxon>Bacteria</taxon>
        <taxon>Bacillati</taxon>
        <taxon>Actinomycetota</taxon>
        <taxon>Actinomycetes</taxon>
        <taxon>Micrococcales</taxon>
        <taxon>Sanguibacteraceae</taxon>
        <taxon>Sanguibacter</taxon>
    </lineage>
</organism>
<sequence length="198" mass="21503">MDISALRTATEQLASYLSEVTPGDLTSPTPCEEWDVRDLYHHLLDENLAFARALTGGPGAPDGAPDPASAPPAGDMAHHGFDHAYRRTARDMEDAFASTDDESQVREVPGVPGARSIDDLYGMQLCDTVIHTWDLARTLGFEWEVDPTVAALVLRRLELLPGSARGTGKAFGQVRHAVTPDRSTIERILILSGRTPDE</sequence>
<protein>
    <submittedName>
        <fullName evidence="3">TIGR03086 family protein</fullName>
    </submittedName>
</protein>
<evidence type="ECO:0000313" key="3">
    <source>
        <dbReference type="EMBL" id="NYS94576.1"/>
    </source>
</evidence>
<feature type="compositionally biased region" description="Low complexity" evidence="1">
    <location>
        <begin position="61"/>
        <end position="75"/>
    </location>
</feature>
<dbReference type="InterPro" id="IPR017520">
    <property type="entry name" value="CHP03086"/>
</dbReference>
<proteinExistence type="predicted"/>
<dbReference type="Pfam" id="PF11716">
    <property type="entry name" value="MDMPI_N"/>
    <property type="match status" value="1"/>
</dbReference>
<gene>
    <name evidence="3" type="ORF">HZZ10_13735</name>
</gene>
<dbReference type="GO" id="GO:0046872">
    <property type="term" value="F:metal ion binding"/>
    <property type="evidence" value="ECO:0007669"/>
    <property type="project" value="InterPro"/>
</dbReference>
<evidence type="ECO:0000313" key="4">
    <source>
        <dbReference type="Proteomes" id="UP000561011"/>
    </source>
</evidence>
<reference evidence="3 4" key="1">
    <citation type="submission" date="2020-07" db="EMBL/GenBank/DDBJ databases">
        <title>MOT database genomes.</title>
        <authorList>
            <person name="Joseph S."/>
            <person name="Aduse-Opoku J."/>
            <person name="Hashim A."/>
            <person name="Wade W."/>
            <person name="Curtis M."/>
        </authorList>
    </citation>
    <scope>NUCLEOTIDE SEQUENCE [LARGE SCALE GENOMIC DNA]</scope>
    <source>
        <strain evidence="3 4">DSM 100099</strain>
    </source>
</reference>
<dbReference type="InterPro" id="IPR024344">
    <property type="entry name" value="MDMPI_metal-binding"/>
</dbReference>
<dbReference type="AlphaFoldDB" id="A0A853EV28"/>